<name>A0A1W0WXY0_HYPEX</name>
<reference evidence="2" key="1">
    <citation type="submission" date="2017-01" db="EMBL/GenBank/DDBJ databases">
        <title>Comparative genomics of anhydrobiosis in the tardigrade Hypsibius dujardini.</title>
        <authorList>
            <person name="Yoshida Y."/>
            <person name="Koutsovoulos G."/>
            <person name="Laetsch D."/>
            <person name="Stevens L."/>
            <person name="Kumar S."/>
            <person name="Horikawa D."/>
            <person name="Ishino K."/>
            <person name="Komine S."/>
            <person name="Tomita M."/>
            <person name="Blaxter M."/>
            <person name="Arakawa K."/>
        </authorList>
    </citation>
    <scope>NUCLEOTIDE SEQUENCE [LARGE SCALE GENOMIC DNA]</scope>
    <source>
        <strain evidence="2">Z151</strain>
    </source>
</reference>
<evidence type="ECO:0000313" key="1">
    <source>
        <dbReference type="EMBL" id="OQV20054.1"/>
    </source>
</evidence>
<dbReference type="EMBL" id="MTYJ01000034">
    <property type="protein sequence ID" value="OQV20054.1"/>
    <property type="molecule type" value="Genomic_DNA"/>
</dbReference>
<dbReference type="AlphaFoldDB" id="A0A1W0WXY0"/>
<evidence type="ECO:0000313" key="2">
    <source>
        <dbReference type="Proteomes" id="UP000192578"/>
    </source>
</evidence>
<dbReference type="Proteomes" id="UP000192578">
    <property type="component" value="Unassembled WGS sequence"/>
</dbReference>
<gene>
    <name evidence="1" type="ORF">BV898_06054</name>
</gene>
<accession>A0A1W0WXY0</accession>
<organism evidence="1 2">
    <name type="scientific">Hypsibius exemplaris</name>
    <name type="common">Freshwater tardigrade</name>
    <dbReference type="NCBI Taxonomy" id="2072580"/>
    <lineage>
        <taxon>Eukaryota</taxon>
        <taxon>Metazoa</taxon>
        <taxon>Ecdysozoa</taxon>
        <taxon>Tardigrada</taxon>
        <taxon>Eutardigrada</taxon>
        <taxon>Parachela</taxon>
        <taxon>Hypsibioidea</taxon>
        <taxon>Hypsibiidae</taxon>
        <taxon>Hypsibius</taxon>
    </lineage>
</organism>
<sequence>MAANYDDDTFRRNISGCETTLRGTCISGRRKKKGFGPDWGRTLLVKSSKLKRDVTGRGQVKTCPDLACETPQQRHSEGVTIIFAKKIGPTYPAAAPQFDPVLCLSKASTV</sequence>
<protein>
    <submittedName>
        <fullName evidence="1">Uncharacterized protein</fullName>
    </submittedName>
</protein>
<keyword evidence="2" id="KW-1185">Reference proteome</keyword>
<proteinExistence type="predicted"/>
<comment type="caution">
    <text evidence="1">The sequence shown here is derived from an EMBL/GenBank/DDBJ whole genome shotgun (WGS) entry which is preliminary data.</text>
</comment>